<sequence>MALPCTAISHAEEFSIAAGSEPGSGSDLEFPEVHADWWQRFDDPLMVDLISDALAANPDLRSAQAALKSARAQSAIAGAALLPEVNGGSSASRNDDSSRYGAGVDAAWQLDIFGGNRDSARAAQEDQQATNARLEDTQVALAAEVASNYVNLRRAQAQSNILHRNLAAQRETAELIEARYNVGLDSELELTQARLSVGQLQAQVPDQEGAVRQSMHALAVLSGEEPRALYQRLQAVTGVPYVAAPLAIDTRNISADLVRRRPDLRASEHAVTAASYRRDAAEAARYPSFRLGGGLDFSSLDAADLFDTANLARSLLGSVSVPLFNAGKLREQVTVRDAQYEQALNTYQKTLLAALADVADAYVALDSSERRIPQLAENLNLARNSQDLAFVRYQTGAVSFQTVLDAQRQVLSAEESLLRARAENSLAMISLYRALGGSW</sequence>
<keyword evidence="2" id="KW-0472">Membrane</keyword>
<evidence type="ECO:0000313" key="4">
    <source>
        <dbReference type="Proteomes" id="UP001236500"/>
    </source>
</evidence>
<dbReference type="InterPro" id="IPR003423">
    <property type="entry name" value="OMP_efflux"/>
</dbReference>
<organism evidence="3 4">
    <name type="scientific">Microbulbifer bruguierae</name>
    <dbReference type="NCBI Taxonomy" id="3029061"/>
    <lineage>
        <taxon>Bacteria</taxon>
        <taxon>Pseudomonadati</taxon>
        <taxon>Pseudomonadota</taxon>
        <taxon>Gammaproteobacteria</taxon>
        <taxon>Cellvibrionales</taxon>
        <taxon>Microbulbiferaceae</taxon>
        <taxon>Microbulbifer</taxon>
    </lineage>
</organism>
<protein>
    <submittedName>
        <fullName evidence="3">Efflux transporter outer membrane subunit</fullName>
    </submittedName>
</protein>
<keyword evidence="2" id="KW-0449">Lipoprotein</keyword>
<dbReference type="SUPFAM" id="SSF56954">
    <property type="entry name" value="Outer membrane efflux proteins (OEP)"/>
    <property type="match status" value="1"/>
</dbReference>
<dbReference type="NCBIfam" id="TIGR01845">
    <property type="entry name" value="outer_NodT"/>
    <property type="match status" value="1"/>
</dbReference>
<accession>A0ABY8NH79</accession>
<gene>
    <name evidence="3" type="ORF">PVT68_05580</name>
</gene>
<dbReference type="PANTHER" id="PTHR30203:SF32">
    <property type="entry name" value="CATION EFFLUX SYSTEM PROTEIN CUSC"/>
    <property type="match status" value="1"/>
</dbReference>
<dbReference type="Gene3D" id="2.20.200.10">
    <property type="entry name" value="Outer membrane efflux proteins (OEP)"/>
    <property type="match status" value="1"/>
</dbReference>
<dbReference type="Gene3D" id="1.20.1600.10">
    <property type="entry name" value="Outer membrane efflux proteins (OEP)"/>
    <property type="match status" value="1"/>
</dbReference>
<evidence type="ECO:0000256" key="1">
    <source>
        <dbReference type="ARBA" id="ARBA00007613"/>
    </source>
</evidence>
<comment type="similarity">
    <text evidence="1 2">Belongs to the outer membrane factor (OMF) (TC 1.B.17) family.</text>
</comment>
<dbReference type="RefSeq" id="WP_280321668.1">
    <property type="nucleotide sequence ID" value="NZ_CP118605.1"/>
</dbReference>
<evidence type="ECO:0000313" key="3">
    <source>
        <dbReference type="EMBL" id="WGL17764.1"/>
    </source>
</evidence>
<dbReference type="PANTHER" id="PTHR30203">
    <property type="entry name" value="OUTER MEMBRANE CATION EFFLUX PROTEIN"/>
    <property type="match status" value="1"/>
</dbReference>
<dbReference type="Proteomes" id="UP001236500">
    <property type="component" value="Chromosome"/>
</dbReference>
<reference evidence="3 4" key="1">
    <citation type="submission" date="2023-02" db="EMBL/GenBank/DDBJ databases">
        <title>Description and genomic characterization of Microbulbifer bruguierae sp. nov., isolated from the sediment of mangrove plant Bruguiera sexangula.</title>
        <authorList>
            <person name="Long M."/>
        </authorList>
    </citation>
    <scope>NUCLEOTIDE SEQUENCE [LARGE SCALE GENOMIC DNA]</scope>
    <source>
        <strain evidence="3 4">H12</strain>
    </source>
</reference>
<dbReference type="InterPro" id="IPR010131">
    <property type="entry name" value="MdtP/NodT-like"/>
</dbReference>
<comment type="subcellular location">
    <subcellularLocation>
        <location evidence="2">Cell outer membrane</location>
        <topology evidence="2">Lipid-anchor</topology>
    </subcellularLocation>
</comment>
<evidence type="ECO:0000256" key="2">
    <source>
        <dbReference type="RuleBase" id="RU362097"/>
    </source>
</evidence>
<dbReference type="EMBL" id="CP118605">
    <property type="protein sequence ID" value="WGL17764.1"/>
    <property type="molecule type" value="Genomic_DNA"/>
</dbReference>
<name>A0ABY8NH79_9GAMM</name>
<keyword evidence="2" id="KW-0812">Transmembrane</keyword>
<dbReference type="Pfam" id="PF02321">
    <property type="entry name" value="OEP"/>
    <property type="match status" value="2"/>
</dbReference>
<keyword evidence="4" id="KW-1185">Reference proteome</keyword>
<keyword evidence="2" id="KW-1134">Transmembrane beta strand</keyword>
<keyword evidence="2" id="KW-0564">Palmitate</keyword>
<proteinExistence type="inferred from homology"/>